<dbReference type="InterPro" id="IPR015946">
    <property type="entry name" value="KH_dom-like_a/b"/>
</dbReference>
<gene>
    <name evidence="2" type="ORF">GCM10017783_18000</name>
</gene>
<dbReference type="NCBIfam" id="TIGR03561">
    <property type="entry name" value="organ_hyd_perox"/>
    <property type="match status" value="1"/>
</dbReference>
<evidence type="ECO:0000256" key="1">
    <source>
        <dbReference type="ARBA" id="ARBA00007378"/>
    </source>
</evidence>
<dbReference type="EMBL" id="BNAL01000022">
    <property type="protein sequence ID" value="GHG05795.1"/>
    <property type="molecule type" value="Genomic_DNA"/>
</dbReference>
<dbReference type="InterPro" id="IPR019953">
    <property type="entry name" value="OHR"/>
</dbReference>
<comment type="similarity">
    <text evidence="1">Belongs to the OsmC/Ohr family.</text>
</comment>
<sequence>MANLYETTVKTQGARSGTIQSEDGRLKLDLSVPGALGGDDGQGTNPEQLFAAGYGACFQGAMGLVARRQGLTLPEDSSITATVGMEKDDVSFVLNAHLVGRFPGMDREQAQKLMEETLDVCPYSRATKGNMQTTVSVAD</sequence>
<organism evidence="2 3">
    <name type="scientific">Deinococcus piscis</name>
    <dbReference type="NCBI Taxonomy" id="394230"/>
    <lineage>
        <taxon>Bacteria</taxon>
        <taxon>Thermotogati</taxon>
        <taxon>Deinococcota</taxon>
        <taxon>Deinococci</taxon>
        <taxon>Deinococcales</taxon>
        <taxon>Deinococcaceae</taxon>
        <taxon>Deinococcus</taxon>
    </lineage>
</organism>
<dbReference type="PANTHER" id="PTHR33797:SF2">
    <property type="entry name" value="ORGANIC HYDROPEROXIDE RESISTANCE PROTEIN-LIKE"/>
    <property type="match status" value="1"/>
</dbReference>
<accession>A0ABQ3KB84</accession>
<evidence type="ECO:0000313" key="2">
    <source>
        <dbReference type="EMBL" id="GHG05795.1"/>
    </source>
</evidence>
<proteinExistence type="inferred from homology"/>
<dbReference type="Gene3D" id="3.30.300.20">
    <property type="match status" value="1"/>
</dbReference>
<dbReference type="InterPro" id="IPR036102">
    <property type="entry name" value="OsmC/Ohrsf"/>
</dbReference>
<dbReference type="SUPFAM" id="SSF82784">
    <property type="entry name" value="OsmC-like"/>
    <property type="match status" value="1"/>
</dbReference>
<dbReference type="PANTHER" id="PTHR33797">
    <property type="entry name" value="ORGANIC HYDROPEROXIDE RESISTANCE PROTEIN-LIKE"/>
    <property type="match status" value="1"/>
</dbReference>
<comment type="caution">
    <text evidence="2">The sequence shown here is derived from an EMBL/GenBank/DDBJ whole genome shotgun (WGS) entry which is preliminary data.</text>
</comment>
<dbReference type="Gene3D" id="2.20.25.10">
    <property type="match status" value="1"/>
</dbReference>
<keyword evidence="3" id="KW-1185">Reference proteome</keyword>
<evidence type="ECO:0000313" key="3">
    <source>
        <dbReference type="Proteomes" id="UP000632154"/>
    </source>
</evidence>
<protein>
    <submittedName>
        <fullName evidence="2">Organic hydroperoxide resistance protein</fullName>
    </submittedName>
</protein>
<dbReference type="InterPro" id="IPR003718">
    <property type="entry name" value="OsmC/Ohr_fam"/>
</dbReference>
<reference evidence="3" key="1">
    <citation type="journal article" date="2019" name="Int. J. Syst. Evol. Microbiol.">
        <title>The Global Catalogue of Microorganisms (GCM) 10K type strain sequencing project: providing services to taxonomists for standard genome sequencing and annotation.</title>
        <authorList>
            <consortium name="The Broad Institute Genomics Platform"/>
            <consortium name="The Broad Institute Genome Sequencing Center for Infectious Disease"/>
            <person name="Wu L."/>
            <person name="Ma J."/>
        </authorList>
    </citation>
    <scope>NUCLEOTIDE SEQUENCE [LARGE SCALE GENOMIC DNA]</scope>
    <source>
        <strain evidence="3">CGMCC 1.18439</strain>
    </source>
</reference>
<name>A0ABQ3KB84_9DEIO</name>
<dbReference type="RefSeq" id="WP_189643363.1">
    <property type="nucleotide sequence ID" value="NZ_BNAL01000022.1"/>
</dbReference>
<dbReference type="Pfam" id="PF02566">
    <property type="entry name" value="OsmC"/>
    <property type="match status" value="1"/>
</dbReference>
<dbReference type="Proteomes" id="UP000632154">
    <property type="component" value="Unassembled WGS sequence"/>
</dbReference>